<keyword evidence="3" id="KW-1185">Reference proteome</keyword>
<proteinExistence type="predicted"/>
<dbReference type="EMBL" id="PRDK01000006">
    <property type="protein sequence ID" value="MBE8714259.1"/>
    <property type="molecule type" value="Genomic_DNA"/>
</dbReference>
<name>A0A928V166_9SPHI</name>
<protein>
    <recommendedName>
        <fullName evidence="1">DUF5689 domain-containing protein</fullName>
    </recommendedName>
</protein>
<evidence type="ECO:0000259" key="1">
    <source>
        <dbReference type="Pfam" id="PF18942"/>
    </source>
</evidence>
<evidence type="ECO:0000313" key="2">
    <source>
        <dbReference type="EMBL" id="MBE8714259.1"/>
    </source>
</evidence>
<feature type="domain" description="DUF5689" evidence="1">
    <location>
        <begin position="40"/>
        <end position="228"/>
    </location>
</feature>
<dbReference type="Pfam" id="PF18942">
    <property type="entry name" value="DUF5689"/>
    <property type="match status" value="1"/>
</dbReference>
<dbReference type="AlphaFoldDB" id="A0A928V166"/>
<reference evidence="2" key="1">
    <citation type="submission" date="2018-02" db="EMBL/GenBank/DDBJ databases">
        <authorList>
            <person name="Vasarhelyi B.M."/>
            <person name="Deshmukh S."/>
            <person name="Balint B."/>
            <person name="Kukolya J."/>
        </authorList>
    </citation>
    <scope>NUCLEOTIDE SEQUENCE</scope>
    <source>
        <strain evidence="2">KB22</strain>
    </source>
</reference>
<dbReference type="InterPro" id="IPR043744">
    <property type="entry name" value="DUF5689"/>
</dbReference>
<sequence>MKKFNKLFSKLKLAIPLLALIYVFQSCEKHDYAAGSPSPYISLEYLRAVYKGQDIQLTEDKVSSAKEITGLVISNHQNGNVPEGLILMQQYKNAQFRGIAIKVGSIATNYLPGDSIVVNIENKTLKKDGYLYLDGVTESDIQKISSSNQLHSRRTNANAINSRPDVFESTLVSILGCEVFPKPTEGETLEGGKLLLNGADTVTLRTLPTADFAQEKLPRNIEIVGVLLGSKAPATTKFDILPLFYSNIRDISDPEIPGNLGAMPLIITGFVNDPNGGDGNYEYIQLRANTDIDFTEIPFSLILGTNAGAATPNPGAPPAAGWATGGGRTYKFNLTEGKVSKGEFFYVGGSQKRINGPNSTSISAANWIRTIAYTTTAGDGIGNASSGLLPNSGNAGAIGLFVGTNVGEQTVPIDAVFFGGTGTATIVDSIGIKGYRIGNNDHYNVTNQTTGEAQPLFSMGTNQYRIPHSTPTDVGFFVKLGGVFNTTTRKWTTPRNYVFHTMTKSSVISELETGENITVLED</sequence>
<organism evidence="2 3">
    <name type="scientific">Sphingobacterium hungaricum</name>
    <dbReference type="NCBI Taxonomy" id="2082723"/>
    <lineage>
        <taxon>Bacteria</taxon>
        <taxon>Pseudomonadati</taxon>
        <taxon>Bacteroidota</taxon>
        <taxon>Sphingobacteriia</taxon>
        <taxon>Sphingobacteriales</taxon>
        <taxon>Sphingobacteriaceae</taxon>
        <taxon>Sphingobacterium</taxon>
    </lineage>
</organism>
<dbReference type="RefSeq" id="WP_196936490.1">
    <property type="nucleotide sequence ID" value="NZ_MU158698.1"/>
</dbReference>
<comment type="caution">
    <text evidence="2">The sequence shown here is derived from an EMBL/GenBank/DDBJ whole genome shotgun (WGS) entry which is preliminary data.</text>
</comment>
<accession>A0A928V166</accession>
<dbReference type="PROSITE" id="PS51257">
    <property type="entry name" value="PROKAR_LIPOPROTEIN"/>
    <property type="match status" value="1"/>
</dbReference>
<dbReference type="Proteomes" id="UP000616201">
    <property type="component" value="Unassembled WGS sequence"/>
</dbReference>
<gene>
    <name evidence="2" type="ORF">C4F49_11250</name>
</gene>
<evidence type="ECO:0000313" key="3">
    <source>
        <dbReference type="Proteomes" id="UP000616201"/>
    </source>
</evidence>